<evidence type="ECO:0000259" key="4">
    <source>
        <dbReference type="Pfam" id="PF05004"/>
    </source>
</evidence>
<dbReference type="InterPro" id="IPR016024">
    <property type="entry name" value="ARM-type_fold"/>
</dbReference>
<dbReference type="InterPro" id="IPR039777">
    <property type="entry name" value="IFRD"/>
</dbReference>
<dbReference type="AlphaFoldDB" id="A0A1I8IQR6"/>
<proteinExistence type="inferred from homology"/>
<name>A0A1I8IQR6_9PLAT</name>
<evidence type="ECO:0000256" key="2">
    <source>
        <dbReference type="SAM" id="MobiDB-lite"/>
    </source>
</evidence>
<dbReference type="InterPro" id="IPR007701">
    <property type="entry name" value="Interferon-rel_develop_reg_N"/>
</dbReference>
<feature type="domain" description="Interferon-related developmental regulator C-terminal" evidence="3">
    <location>
        <begin position="388"/>
        <end position="442"/>
    </location>
</feature>
<evidence type="ECO:0000313" key="7">
    <source>
        <dbReference type="WBParaSite" id="maker-uti_cns_0015571-snap-gene-0.5-mRNA-1"/>
    </source>
</evidence>
<feature type="compositionally biased region" description="Gly residues" evidence="2">
    <location>
        <begin position="21"/>
        <end position="30"/>
    </location>
</feature>
<feature type="region of interest" description="Disordered" evidence="2">
    <location>
        <begin position="1"/>
        <end position="72"/>
    </location>
</feature>
<evidence type="ECO:0000259" key="3">
    <source>
        <dbReference type="Pfam" id="PF04836"/>
    </source>
</evidence>
<reference evidence="6 7" key="1">
    <citation type="submission" date="2016-11" db="UniProtKB">
        <authorList>
            <consortium name="WormBaseParasite"/>
        </authorList>
    </citation>
    <scope>IDENTIFICATION</scope>
</reference>
<feature type="domain" description="Interferon-related developmental regulator N-terminal" evidence="4">
    <location>
        <begin position="50"/>
        <end position="340"/>
    </location>
</feature>
<accession>A0A1I8IQR6</accession>
<dbReference type="PANTHER" id="PTHR12354:SF1">
    <property type="entry name" value="INTERFERON-RELATED DEVELOPMENTAL REGULATOR 1"/>
    <property type="match status" value="1"/>
</dbReference>
<evidence type="ECO:0000313" key="6">
    <source>
        <dbReference type="WBParaSite" id="maker-uti_cns_0010866-snap-gene-0.3-mRNA-1"/>
    </source>
</evidence>
<dbReference type="PANTHER" id="PTHR12354">
    <property type="entry name" value="INTERFERON-RELATED DEVELOPMENTAL REGULATOR"/>
    <property type="match status" value="1"/>
</dbReference>
<dbReference type="OrthoDB" id="18978at2759"/>
<dbReference type="WBParaSite" id="maker-uti_cns_0010866-snap-gene-0.3-mRNA-1">
    <property type="protein sequence ID" value="maker-uti_cns_0010866-snap-gene-0.3-mRNA-1"/>
    <property type="gene ID" value="maker-uti_cns_0010866-snap-gene-0.3"/>
</dbReference>
<evidence type="ECO:0000313" key="5">
    <source>
        <dbReference type="Proteomes" id="UP000095280"/>
    </source>
</evidence>
<dbReference type="Proteomes" id="UP000095280">
    <property type="component" value="Unplaced"/>
</dbReference>
<dbReference type="SUPFAM" id="SSF48371">
    <property type="entry name" value="ARM repeat"/>
    <property type="match status" value="1"/>
</dbReference>
<keyword evidence="5" id="KW-1185">Reference proteome</keyword>
<dbReference type="Pfam" id="PF04836">
    <property type="entry name" value="IFRD_C"/>
    <property type="match status" value="1"/>
</dbReference>
<feature type="compositionally biased region" description="Acidic residues" evidence="2">
    <location>
        <begin position="59"/>
        <end position="70"/>
    </location>
</feature>
<comment type="similarity">
    <text evidence="1">Belongs to the IFRD family.</text>
</comment>
<dbReference type="STRING" id="282301.A0A1I8IQR6"/>
<organism evidence="5 7">
    <name type="scientific">Macrostomum lignano</name>
    <dbReference type="NCBI Taxonomy" id="282301"/>
    <lineage>
        <taxon>Eukaryota</taxon>
        <taxon>Metazoa</taxon>
        <taxon>Spiralia</taxon>
        <taxon>Lophotrochozoa</taxon>
        <taxon>Platyhelminthes</taxon>
        <taxon>Rhabditophora</taxon>
        <taxon>Macrostomorpha</taxon>
        <taxon>Macrostomida</taxon>
        <taxon>Macrostomidae</taxon>
        <taxon>Macrostomum</taxon>
    </lineage>
</organism>
<dbReference type="InterPro" id="IPR006921">
    <property type="entry name" value="Interferon-rel_develop_reg_C"/>
</dbReference>
<evidence type="ECO:0000256" key="1">
    <source>
        <dbReference type="ARBA" id="ARBA00008828"/>
    </source>
</evidence>
<protein>
    <submittedName>
        <fullName evidence="6 7">IFRD domain-containing protein</fullName>
    </submittedName>
</protein>
<dbReference type="Pfam" id="PF05004">
    <property type="entry name" value="IFRD"/>
    <property type="match status" value="1"/>
</dbReference>
<dbReference type="WBParaSite" id="maker-uti_cns_0015571-snap-gene-0.5-mRNA-1">
    <property type="protein sequence ID" value="maker-uti_cns_0015571-snap-gene-0.5-mRNA-1"/>
    <property type="gene ID" value="maker-uti_cns_0015571-snap-gene-0.5"/>
</dbReference>
<sequence>MPKHKKKDRQSLAGRRSLAPGQGGDAGGAAAGAPDLDDEDTDGMSVASIAGSDVPAQDDAAEGADAETVGDEERLIDMVERLGEKRAESRIKTLTAMVSLLRCSVLHLPPTWSHLFTLTSGLERCARKGQGIERVLAIDAFSLLCLQLDADELTQDMAEFKQLLLNILTDKSGAELRVRAAACSALALGTFVSPQTDSGRLSEMLANFEAIFSASGHKGDGSVPVHSSEVCDLHESAIDAWCLLFTFAGQDLVRAALQKQMRKFTEILESGDVDLRILAGQAIALIYEGAWDTQGEGFRPPRLPDLKETVHQLSIDGAKSRAKVDRRRQRANFRDIFAYITTGEFSNQEVKLGQSGEVLILDDWTAKIRYHFFSQVLQQGTNTHMEQNSFVRQVFGLGPPVLKVPSGGPGGGRMSKTERRCLLQANEKFLKQNRNAQRTKRQLRLSESQ</sequence>